<evidence type="ECO:0000259" key="12">
    <source>
        <dbReference type="Pfam" id="PF21317"/>
    </source>
</evidence>
<gene>
    <name evidence="15" type="primary">LOC113789171</name>
</gene>
<feature type="region of interest" description="Disordered" evidence="9">
    <location>
        <begin position="563"/>
        <end position="584"/>
    </location>
</feature>
<accession>A0A6P6XNW6</accession>
<feature type="active site" description="Proton donor" evidence="6">
    <location>
        <position position="181"/>
    </location>
</feature>
<evidence type="ECO:0000259" key="13">
    <source>
        <dbReference type="Pfam" id="PF21467"/>
    </source>
</evidence>
<evidence type="ECO:0000259" key="11">
    <source>
        <dbReference type="Pfam" id="PF01301"/>
    </source>
</evidence>
<dbReference type="PIRSF" id="PIRSF006336">
    <property type="entry name" value="B-gal"/>
    <property type="match status" value="1"/>
</dbReference>
<dbReference type="KEGG" id="dpte:113789171"/>
<name>A0A6P6XNW6_DERPT</name>
<feature type="signal peptide" evidence="10">
    <location>
        <begin position="1"/>
        <end position="17"/>
    </location>
</feature>
<evidence type="ECO:0000256" key="8">
    <source>
        <dbReference type="RuleBase" id="RU003679"/>
    </source>
</evidence>
<feature type="domain" description="Beta-galactosidase 1-like first all-beta" evidence="12">
    <location>
        <begin position="433"/>
        <end position="543"/>
    </location>
</feature>
<dbReference type="Pfam" id="PF21317">
    <property type="entry name" value="BetaGal_ABD_1"/>
    <property type="match status" value="1"/>
</dbReference>
<keyword evidence="4" id="KW-0325">Glycoprotein</keyword>
<dbReference type="InterPro" id="IPR019801">
    <property type="entry name" value="Glyco_hydro_35_CS"/>
</dbReference>
<organism evidence="14 15">
    <name type="scientific">Dermatophagoides pteronyssinus</name>
    <name type="common">European house dust mite</name>
    <dbReference type="NCBI Taxonomy" id="6956"/>
    <lineage>
        <taxon>Eukaryota</taxon>
        <taxon>Metazoa</taxon>
        <taxon>Ecdysozoa</taxon>
        <taxon>Arthropoda</taxon>
        <taxon>Chelicerata</taxon>
        <taxon>Arachnida</taxon>
        <taxon>Acari</taxon>
        <taxon>Acariformes</taxon>
        <taxon>Sarcoptiformes</taxon>
        <taxon>Astigmata</taxon>
        <taxon>Psoroptidia</taxon>
        <taxon>Analgoidea</taxon>
        <taxon>Pyroglyphidae</taxon>
        <taxon>Dermatophagoidinae</taxon>
        <taxon>Dermatophagoides</taxon>
    </lineage>
</organism>
<dbReference type="PRINTS" id="PR00742">
    <property type="entry name" value="GLHYDRLASE35"/>
</dbReference>
<dbReference type="InParanoid" id="A0A6P6XNW6"/>
<dbReference type="PROSITE" id="PS01182">
    <property type="entry name" value="GLYCOSYL_HYDROL_F35"/>
    <property type="match status" value="1"/>
</dbReference>
<dbReference type="RefSeq" id="XP_027194468.1">
    <property type="nucleotide sequence ID" value="XM_027338667.1"/>
</dbReference>
<feature type="domain" description="Glycoside hydrolase 35 catalytic" evidence="11">
    <location>
        <begin position="33"/>
        <end position="353"/>
    </location>
</feature>
<dbReference type="InterPro" id="IPR031330">
    <property type="entry name" value="Gly_Hdrlase_35_cat"/>
</dbReference>
<evidence type="ECO:0000256" key="9">
    <source>
        <dbReference type="SAM" id="MobiDB-lite"/>
    </source>
</evidence>
<evidence type="ECO:0000256" key="10">
    <source>
        <dbReference type="SAM" id="SignalP"/>
    </source>
</evidence>
<dbReference type="InterPro" id="IPR001944">
    <property type="entry name" value="Glycoside_Hdrlase_35"/>
</dbReference>
<evidence type="ECO:0000256" key="6">
    <source>
        <dbReference type="PIRSR" id="PIRSR006336-1"/>
    </source>
</evidence>
<feature type="domain" description="Beta-galactosidase galactose-binding" evidence="13">
    <location>
        <begin position="601"/>
        <end position="660"/>
    </location>
</feature>
<dbReference type="FunFam" id="3.20.20.80:FF:000017">
    <property type="entry name" value="Beta-galactosidase"/>
    <property type="match status" value="1"/>
</dbReference>
<dbReference type="SUPFAM" id="SSF51445">
    <property type="entry name" value="(Trans)glycosidases"/>
    <property type="match status" value="1"/>
</dbReference>
<evidence type="ECO:0000256" key="3">
    <source>
        <dbReference type="ARBA" id="ARBA00022801"/>
    </source>
</evidence>
<dbReference type="PANTHER" id="PTHR23421">
    <property type="entry name" value="BETA-GALACTOSIDASE RELATED"/>
    <property type="match status" value="1"/>
</dbReference>
<dbReference type="InterPro" id="IPR048913">
    <property type="entry name" value="BetaGal_gal-bd"/>
</dbReference>
<dbReference type="AlphaFoldDB" id="A0A6P6XNW6"/>
<reference evidence="15" key="1">
    <citation type="submission" date="2025-08" db="UniProtKB">
        <authorList>
            <consortium name="RefSeq"/>
        </authorList>
    </citation>
    <scope>IDENTIFICATION</scope>
    <source>
        <strain evidence="15">Airmid</strain>
    </source>
</reference>
<evidence type="ECO:0000256" key="7">
    <source>
        <dbReference type="RuleBase" id="RU000675"/>
    </source>
</evidence>
<evidence type="ECO:0000313" key="14">
    <source>
        <dbReference type="Proteomes" id="UP000515146"/>
    </source>
</evidence>
<dbReference type="InterPro" id="IPR008979">
    <property type="entry name" value="Galactose-bd-like_sf"/>
</dbReference>
<dbReference type="EC" id="3.2.1.23" evidence="7"/>
<proteinExistence type="inferred from homology"/>
<dbReference type="InterPro" id="IPR048912">
    <property type="entry name" value="BetaGal1-like_ABD1"/>
</dbReference>
<keyword evidence="14" id="KW-1185">Reference proteome</keyword>
<comment type="similarity">
    <text evidence="1 8">Belongs to the glycosyl hydrolase 35 family.</text>
</comment>
<evidence type="ECO:0000313" key="15">
    <source>
        <dbReference type="RefSeq" id="XP_027194468.1"/>
    </source>
</evidence>
<evidence type="ECO:0000256" key="4">
    <source>
        <dbReference type="ARBA" id="ARBA00023180"/>
    </source>
</evidence>
<dbReference type="Gene3D" id="2.60.120.260">
    <property type="entry name" value="Galactose-binding domain-like"/>
    <property type="match status" value="3"/>
</dbReference>
<feature type="compositionally biased region" description="Low complexity" evidence="9">
    <location>
        <begin position="570"/>
        <end position="579"/>
    </location>
</feature>
<dbReference type="Pfam" id="PF01301">
    <property type="entry name" value="Glyco_hydro_35"/>
    <property type="match status" value="1"/>
</dbReference>
<dbReference type="Proteomes" id="UP000515146">
    <property type="component" value="Unplaced"/>
</dbReference>
<evidence type="ECO:0000256" key="5">
    <source>
        <dbReference type="ARBA" id="ARBA00023295"/>
    </source>
</evidence>
<dbReference type="OrthoDB" id="6494933at2759"/>
<keyword evidence="3 7" id="KW-0378">Hydrolase</keyword>
<dbReference type="OMA" id="TFETILM"/>
<dbReference type="GO" id="GO:0004565">
    <property type="term" value="F:beta-galactosidase activity"/>
    <property type="evidence" value="ECO:0007669"/>
    <property type="project" value="UniProtKB-EC"/>
</dbReference>
<comment type="catalytic activity">
    <reaction evidence="7">
        <text>Hydrolysis of terminal non-reducing beta-D-galactose residues in beta-D-galactosides.</text>
        <dbReference type="EC" id="3.2.1.23"/>
    </reaction>
</comment>
<protein>
    <recommendedName>
        <fullName evidence="7">Beta-galactosidase</fullName>
        <ecNumber evidence="7">3.2.1.23</ecNumber>
    </recommendedName>
</protein>
<evidence type="ECO:0000256" key="1">
    <source>
        <dbReference type="ARBA" id="ARBA00009809"/>
    </source>
</evidence>
<dbReference type="InterPro" id="IPR017853">
    <property type="entry name" value="GH"/>
</dbReference>
<feature type="chain" id="PRO_5028379452" description="Beta-galactosidase" evidence="10">
    <location>
        <begin position="18"/>
        <end position="700"/>
    </location>
</feature>
<dbReference type="InterPro" id="IPR026283">
    <property type="entry name" value="B-gal_1-like"/>
</dbReference>
<feature type="active site" description="Nucleophile" evidence="6">
    <location>
        <position position="261"/>
    </location>
</feature>
<keyword evidence="5 7" id="KW-0326">Glycosidase</keyword>
<dbReference type="Gene3D" id="3.20.20.80">
    <property type="entry name" value="Glycosidases"/>
    <property type="match status" value="1"/>
</dbReference>
<dbReference type="Pfam" id="PF21467">
    <property type="entry name" value="BetaGal_gal-bd"/>
    <property type="match status" value="1"/>
</dbReference>
<dbReference type="SUPFAM" id="SSF49785">
    <property type="entry name" value="Galactose-binding domain-like"/>
    <property type="match status" value="1"/>
</dbReference>
<sequence>MFPKIFLIFFGLGLANSSPNQRTFTIDENEGIFRKDGEPFRYVSGSMHYFRIPEQYWLDRLQKARQGGLNAIQTYIEWSSHQPEPDIFDFKGNLNFLKYFQLAQQTNLLVIVRLGPFIAGERDNSGLPYWLASKNSSMQYRTSDPLFLHYVHQWYSKMLPLLKPYLYQNGGPIIMAQIENEYGSFIIDDDQYKVWLRDIVRFYLGHDLLLFTVDGNNKSYLIHGTIDNVYPTIDFGPGANISKSFDAQNIYSDNGPLVNSEYYTVWFDCWGTKHQTASVEPITKTFDQMLALNASVNFYMYHGGTSFGFMNGYFGYWGEQSAPMTTSYDYVAPIGEYGQLRPLYFAIRKIIQKYFTHVPPLSKKSIDSSNVSYTNEIIDEPKFNKKIDQEEKIIRMDFLIDIFQLIKNHSNFENSLIDMDESNQIKPIESELPLTFEQIYLRHGFIYYEYQLDFYPSDPILLNITELHDRSLVFVNEYYRSTLTRMDMIHKTPLNSLKIGDRIGLLVENQGHACCTSKPELKGIVGNVTLGNRLLKKWKQYPLFYNWSTIIDTISIGYRKSMKQQKQRKQQQQNRFLNNRNEESNHDCMNDCPERTFNLHPAFYLGVFNMTDKDRQREWFLDVRSCSRKGQAFLNGHNLGRYWPVMGPQITLYIPNVWFNFNDDINTLLLFELESEQKSCFKVKLINQHILNGTVPDNYQ</sequence>
<evidence type="ECO:0000256" key="2">
    <source>
        <dbReference type="ARBA" id="ARBA00022729"/>
    </source>
</evidence>
<keyword evidence="2 10" id="KW-0732">Signal</keyword>
<dbReference type="GO" id="GO:0005975">
    <property type="term" value="P:carbohydrate metabolic process"/>
    <property type="evidence" value="ECO:0007669"/>
    <property type="project" value="InterPro"/>
</dbReference>